<dbReference type="RefSeq" id="WP_022549781.1">
    <property type="nucleotide sequence ID" value="NC_022528.1"/>
</dbReference>
<name>U4KCY5_9VIBR</name>
<evidence type="ECO:0000313" key="3">
    <source>
        <dbReference type="EMBL" id="CCO56658.1"/>
    </source>
</evidence>
<keyword evidence="2" id="KW-0560">Oxidoreductase</keyword>
<evidence type="ECO:0000313" key="4">
    <source>
        <dbReference type="Proteomes" id="UP000016895"/>
    </source>
</evidence>
<dbReference type="PATRIC" id="fig|1260221.3.peg.442"/>
<dbReference type="Gene3D" id="3.40.50.720">
    <property type="entry name" value="NAD(P)-binding Rossmann-like Domain"/>
    <property type="match status" value="1"/>
</dbReference>
<gene>
    <name evidence="3" type="primary">xdh</name>
    <name evidence="3" type="ORF">VIBNI_A0468</name>
</gene>
<dbReference type="CDD" id="cd05233">
    <property type="entry name" value="SDR_c"/>
    <property type="match status" value="1"/>
</dbReference>
<dbReference type="OrthoDB" id="9806974at2"/>
<dbReference type="Proteomes" id="UP000016895">
    <property type="component" value="Chromosome 1"/>
</dbReference>
<dbReference type="PRINTS" id="PR00080">
    <property type="entry name" value="SDRFAMILY"/>
</dbReference>
<protein>
    <submittedName>
        <fullName evidence="3">L-xylulose reductase</fullName>
    </submittedName>
</protein>
<sequence length="253" mass="26735">MQRVPNHEFSLAGKTAMVTGGAAGIGHAICEAYLAKGANVVLLDVHPDVGKIAEQLSESNAVGIKVDVTSRQSIQQATDEVKNRFGGIDILVNCAGIVALDDALELSDQDWDNTMNINLKGVYLMSQIVGREMVAKGYGRIVNIASQAGMVAIDKHLAYCASKAGVISLTQVLALEWSPKGVTVNAISPTVVLTELGKKAWSGDVAEEMKLKIPTRRFAEPHEIASAAVYLASDEAAMISGANLVIDGGYTIQ</sequence>
<dbReference type="PANTHER" id="PTHR42760">
    <property type="entry name" value="SHORT-CHAIN DEHYDROGENASES/REDUCTASES FAMILY MEMBER"/>
    <property type="match status" value="1"/>
</dbReference>
<dbReference type="Pfam" id="PF13561">
    <property type="entry name" value="adh_short_C2"/>
    <property type="match status" value="1"/>
</dbReference>
<dbReference type="FunFam" id="3.40.50.720:FF:000084">
    <property type="entry name" value="Short-chain dehydrogenase reductase"/>
    <property type="match status" value="1"/>
</dbReference>
<dbReference type="SUPFAM" id="SSF51735">
    <property type="entry name" value="NAD(P)-binding Rossmann-fold domains"/>
    <property type="match status" value="1"/>
</dbReference>
<dbReference type="PRINTS" id="PR00081">
    <property type="entry name" value="GDHRDH"/>
</dbReference>
<dbReference type="InterPro" id="IPR036291">
    <property type="entry name" value="NAD(P)-bd_dom_sf"/>
</dbReference>
<dbReference type="STRING" id="28173.VIBNI_A0468"/>
<dbReference type="PANTHER" id="PTHR42760:SF115">
    <property type="entry name" value="3-OXOACYL-[ACYL-CARRIER-PROTEIN] REDUCTASE FABG"/>
    <property type="match status" value="1"/>
</dbReference>
<evidence type="ECO:0000256" key="1">
    <source>
        <dbReference type="ARBA" id="ARBA00006484"/>
    </source>
</evidence>
<dbReference type="InterPro" id="IPR020904">
    <property type="entry name" value="Sc_DH/Rdtase_CS"/>
</dbReference>
<dbReference type="AlphaFoldDB" id="U4KCY5"/>
<dbReference type="NCBIfam" id="NF005559">
    <property type="entry name" value="PRK07231.1"/>
    <property type="match status" value="1"/>
</dbReference>
<accession>U4KCY5</accession>
<dbReference type="EMBL" id="FO203526">
    <property type="protein sequence ID" value="CCO56658.1"/>
    <property type="molecule type" value="Genomic_DNA"/>
</dbReference>
<dbReference type="KEGG" id="vni:VIBNI_A0468"/>
<proteinExistence type="inferred from homology"/>
<reference evidence="3 4" key="1">
    <citation type="journal article" date="2013" name="ISME J.">
        <title>Comparative genomics of pathogenic lineages of Vibrio nigripulchritudo identifies virulence-associated traits.</title>
        <authorList>
            <person name="Goudenege D."/>
            <person name="Labreuche Y."/>
            <person name="Krin E."/>
            <person name="Ansquer D."/>
            <person name="Mangenot S."/>
            <person name="Calteau A."/>
            <person name="Medigue C."/>
            <person name="Mazel D."/>
            <person name="Polz M.F."/>
            <person name="Le Roux F."/>
        </authorList>
    </citation>
    <scope>NUCLEOTIDE SEQUENCE [LARGE SCALE GENOMIC DNA]</scope>
    <source>
        <strain evidence="4">SnF1</strain>
    </source>
</reference>
<organism evidence="3 4">
    <name type="scientific">Vibrio nigripulchritudo</name>
    <dbReference type="NCBI Taxonomy" id="28173"/>
    <lineage>
        <taxon>Bacteria</taxon>
        <taxon>Pseudomonadati</taxon>
        <taxon>Pseudomonadota</taxon>
        <taxon>Gammaproteobacteria</taxon>
        <taxon>Vibrionales</taxon>
        <taxon>Vibrionaceae</taxon>
        <taxon>Vibrio</taxon>
    </lineage>
</organism>
<dbReference type="NCBIfam" id="NF005309">
    <property type="entry name" value="PRK06841.1"/>
    <property type="match status" value="1"/>
</dbReference>
<dbReference type="PROSITE" id="PS00061">
    <property type="entry name" value="ADH_SHORT"/>
    <property type="match status" value="1"/>
</dbReference>
<evidence type="ECO:0000256" key="2">
    <source>
        <dbReference type="ARBA" id="ARBA00023002"/>
    </source>
</evidence>
<dbReference type="GO" id="GO:0016616">
    <property type="term" value="F:oxidoreductase activity, acting on the CH-OH group of donors, NAD or NADP as acceptor"/>
    <property type="evidence" value="ECO:0007669"/>
    <property type="project" value="TreeGrafter"/>
</dbReference>
<keyword evidence="4" id="KW-1185">Reference proteome</keyword>
<comment type="similarity">
    <text evidence="1">Belongs to the short-chain dehydrogenases/reductases (SDR) family.</text>
</comment>
<dbReference type="InterPro" id="IPR002347">
    <property type="entry name" value="SDR_fam"/>
</dbReference>